<dbReference type="GO" id="GO:0005886">
    <property type="term" value="C:plasma membrane"/>
    <property type="evidence" value="ECO:0007669"/>
    <property type="project" value="TreeGrafter"/>
</dbReference>
<evidence type="ECO:0000256" key="1">
    <source>
        <dbReference type="ARBA" id="ARBA00004141"/>
    </source>
</evidence>
<dbReference type="RefSeq" id="WP_135445759.1">
    <property type="nucleotide sequence ID" value="NZ_SRLE01000012.1"/>
</dbReference>
<keyword evidence="5 7" id="KW-1133">Transmembrane helix</keyword>
<feature type="transmembrane region" description="Helical" evidence="7">
    <location>
        <begin position="141"/>
        <end position="160"/>
    </location>
</feature>
<feature type="transmembrane region" description="Helical" evidence="7">
    <location>
        <begin position="172"/>
        <end position="196"/>
    </location>
</feature>
<keyword evidence="6 7" id="KW-0472">Membrane</keyword>
<evidence type="ECO:0000256" key="2">
    <source>
        <dbReference type="ARBA" id="ARBA00022448"/>
    </source>
</evidence>
<dbReference type="FunFam" id="3.30.70.1450:FF:000009">
    <property type="entry name" value="SLC13 family permease"/>
    <property type="match status" value="1"/>
</dbReference>
<dbReference type="InterPro" id="IPR036721">
    <property type="entry name" value="RCK_C_sf"/>
</dbReference>
<evidence type="ECO:0000256" key="3">
    <source>
        <dbReference type="ARBA" id="ARBA00022692"/>
    </source>
</evidence>
<feature type="transmembrane region" description="Helical" evidence="7">
    <location>
        <begin position="502"/>
        <end position="520"/>
    </location>
</feature>
<keyword evidence="4" id="KW-0677">Repeat</keyword>
<dbReference type="Gene3D" id="3.30.70.1450">
    <property type="entry name" value="Regulator of K+ conductance, C-terminal domain"/>
    <property type="match status" value="2"/>
</dbReference>
<dbReference type="PANTHER" id="PTHR43652">
    <property type="entry name" value="BASIC AMINO ACID ANTIPORTER YFCC-RELATED"/>
    <property type="match status" value="1"/>
</dbReference>
<feature type="domain" description="RCK C-terminal" evidence="8">
    <location>
        <begin position="205"/>
        <end position="289"/>
    </location>
</feature>
<proteinExistence type="predicted"/>
<dbReference type="SUPFAM" id="SSF116726">
    <property type="entry name" value="TrkA C-terminal domain-like"/>
    <property type="match status" value="2"/>
</dbReference>
<keyword evidence="3 7" id="KW-0812">Transmembrane</keyword>
<dbReference type="GO" id="GO:0006813">
    <property type="term" value="P:potassium ion transport"/>
    <property type="evidence" value="ECO:0007669"/>
    <property type="project" value="InterPro"/>
</dbReference>
<dbReference type="Pfam" id="PF03600">
    <property type="entry name" value="CitMHS"/>
    <property type="match status" value="1"/>
</dbReference>
<dbReference type="PANTHER" id="PTHR43652:SF2">
    <property type="entry name" value="BASIC AMINO ACID ANTIPORTER YFCC-RELATED"/>
    <property type="match status" value="1"/>
</dbReference>
<dbReference type="EMBL" id="SRLE01000012">
    <property type="protein sequence ID" value="TGD71715.1"/>
    <property type="molecule type" value="Genomic_DNA"/>
</dbReference>
<feature type="transmembrane region" description="Helical" evidence="7">
    <location>
        <begin position="397"/>
        <end position="430"/>
    </location>
</feature>
<keyword evidence="2" id="KW-0813">Transport</keyword>
<reference evidence="9 10" key="1">
    <citation type="submission" date="2019-04" db="EMBL/GenBank/DDBJ databases">
        <title>Taxonomy of novel Haliea sp. from mangrove soil of West Coast of India.</title>
        <authorList>
            <person name="Verma A."/>
            <person name="Kumar P."/>
            <person name="Krishnamurthi S."/>
        </authorList>
    </citation>
    <scope>NUCLEOTIDE SEQUENCE [LARGE SCALE GENOMIC DNA]</scope>
    <source>
        <strain evidence="9 10">SAOS-164</strain>
    </source>
</reference>
<feature type="transmembrane region" description="Helical" evidence="7">
    <location>
        <begin position="97"/>
        <end position="121"/>
    </location>
</feature>
<evidence type="ECO:0000256" key="4">
    <source>
        <dbReference type="ARBA" id="ARBA00022737"/>
    </source>
</evidence>
<comment type="subcellular location">
    <subcellularLocation>
        <location evidence="1">Membrane</location>
        <topology evidence="1">Multi-pass membrane protein</topology>
    </subcellularLocation>
</comment>
<keyword evidence="10" id="KW-1185">Reference proteome</keyword>
<comment type="caution">
    <text evidence="9">The sequence shown here is derived from an EMBL/GenBank/DDBJ whole genome shotgun (WGS) entry which is preliminary data.</text>
</comment>
<dbReference type="GO" id="GO:0008324">
    <property type="term" value="F:monoatomic cation transmembrane transporter activity"/>
    <property type="evidence" value="ECO:0007669"/>
    <property type="project" value="InterPro"/>
</dbReference>
<feature type="domain" description="RCK C-terminal" evidence="8">
    <location>
        <begin position="296"/>
        <end position="380"/>
    </location>
</feature>
<dbReference type="Proteomes" id="UP000298050">
    <property type="component" value="Unassembled WGS sequence"/>
</dbReference>
<evidence type="ECO:0000256" key="6">
    <source>
        <dbReference type="ARBA" id="ARBA00023136"/>
    </source>
</evidence>
<gene>
    <name evidence="9" type="ORF">E4634_16470</name>
</gene>
<protein>
    <submittedName>
        <fullName evidence="9">SLC13 family permease</fullName>
    </submittedName>
</protein>
<feature type="transmembrane region" description="Helical" evidence="7">
    <location>
        <begin position="57"/>
        <end position="85"/>
    </location>
</feature>
<sequence>MEWQGWFSLGLTAITLALLVWGRLATEIVLCGAMAILSLSGVLATEQALAGFANPGLVTVALMFVVASGIQSTGGVDLLVSRVLGLPRSLAGARLRLVLPVIACSGFLNNTPIVAALIPAVHSWARRIGHSPSALLLPLSYAAILGGTLTMIGTSTNLVINGLYSQMTGDSFSLFAITPLGLAVALAGTCFMLLAFPSLLPPRRSAEEAFADPREYTVEVAVASDGPLVGRSIAAAGLRHLGSIYLVEIERDGQVLGAVAPQEQLRGGDRLVFAGDTDAIVNLQRINGLVPSTGEAPALGRANPERCLVEVVVSPHCECIGQTIRNSRFRERYEAVVLAVARGGERIPGNLGSIELHAADTLLLEARPNFVRRQAQARDFLLVSGIAAERPRHDRALLAWLILLAVVTSAALGLLSMLNAAFLGAGLMLLSRSCTPTQALRSLDLPVLLSIGASFALGAALEQTGAATLLAGQVLQATANPLAMLALTYLTTSILTEIITNNAAAVIMLPIVLAGCHSAGFNPEPFVVALMFGASASFATPIGYQTNLMVAGPGGYRFGDFLRAGIPLNLVCGAVTVAVIPYIWPLRAAL</sequence>
<feature type="transmembrane region" description="Helical" evidence="7">
    <location>
        <begin position="526"/>
        <end position="544"/>
    </location>
</feature>
<feature type="transmembrane region" description="Helical" evidence="7">
    <location>
        <begin position="28"/>
        <end position="45"/>
    </location>
</feature>
<accession>A0A4Z0LXB0</accession>
<dbReference type="InterPro" id="IPR031312">
    <property type="entry name" value="Na/sul_symport_CS"/>
</dbReference>
<evidence type="ECO:0000259" key="8">
    <source>
        <dbReference type="PROSITE" id="PS51202"/>
    </source>
</evidence>
<dbReference type="PROSITE" id="PS01271">
    <property type="entry name" value="NA_SULFATE"/>
    <property type="match status" value="1"/>
</dbReference>
<dbReference type="InterPro" id="IPR006037">
    <property type="entry name" value="RCK_C"/>
</dbReference>
<dbReference type="OrthoDB" id="9809303at2"/>
<evidence type="ECO:0000256" key="5">
    <source>
        <dbReference type="ARBA" id="ARBA00022989"/>
    </source>
</evidence>
<evidence type="ECO:0000313" key="9">
    <source>
        <dbReference type="EMBL" id="TGD71715.1"/>
    </source>
</evidence>
<evidence type="ECO:0000313" key="10">
    <source>
        <dbReference type="Proteomes" id="UP000298050"/>
    </source>
</evidence>
<dbReference type="InterPro" id="IPR004680">
    <property type="entry name" value="Cit_transptr-like_dom"/>
</dbReference>
<name>A0A4Z0LXB0_9GAMM</name>
<feature type="transmembrane region" description="Helical" evidence="7">
    <location>
        <begin position="565"/>
        <end position="584"/>
    </location>
</feature>
<evidence type="ECO:0000256" key="7">
    <source>
        <dbReference type="SAM" id="Phobius"/>
    </source>
</evidence>
<dbReference type="AlphaFoldDB" id="A0A4Z0LXB0"/>
<organism evidence="9 10">
    <name type="scientific">Mangrovimicrobium sediminis</name>
    <dbReference type="NCBI Taxonomy" id="2562682"/>
    <lineage>
        <taxon>Bacteria</taxon>
        <taxon>Pseudomonadati</taxon>
        <taxon>Pseudomonadota</taxon>
        <taxon>Gammaproteobacteria</taxon>
        <taxon>Cellvibrionales</taxon>
        <taxon>Halieaceae</taxon>
        <taxon>Mangrovimicrobium</taxon>
    </lineage>
</organism>
<dbReference type="InterPro" id="IPR051679">
    <property type="entry name" value="DASS-Related_Transporters"/>
</dbReference>
<dbReference type="Pfam" id="PF02080">
    <property type="entry name" value="TrkA_C"/>
    <property type="match status" value="2"/>
</dbReference>
<dbReference type="PROSITE" id="PS51202">
    <property type="entry name" value="RCK_C"/>
    <property type="match status" value="2"/>
</dbReference>